<keyword evidence="6" id="KW-0677">Repeat</keyword>
<dbReference type="InterPro" id="IPR036116">
    <property type="entry name" value="FN3_sf"/>
</dbReference>
<evidence type="ECO:0000256" key="3">
    <source>
        <dbReference type="ARBA" id="ARBA00022530"/>
    </source>
</evidence>
<dbReference type="InterPro" id="IPR013783">
    <property type="entry name" value="Ig-like_fold"/>
</dbReference>
<dbReference type="PROSITE" id="PS50853">
    <property type="entry name" value="FN3"/>
    <property type="match status" value="2"/>
</dbReference>
<dbReference type="CDD" id="cd00063">
    <property type="entry name" value="FN3"/>
    <property type="match status" value="2"/>
</dbReference>
<evidence type="ECO:0000256" key="2">
    <source>
        <dbReference type="ARBA" id="ARBA00022525"/>
    </source>
</evidence>
<evidence type="ECO:0000256" key="10">
    <source>
        <dbReference type="ARBA" id="ARBA00046169"/>
    </source>
</evidence>
<evidence type="ECO:0000256" key="7">
    <source>
        <dbReference type="ARBA" id="ARBA00022869"/>
    </source>
</evidence>
<reference evidence="14" key="2">
    <citation type="submission" date="2025-08" db="UniProtKB">
        <authorList>
            <consortium name="Ensembl"/>
        </authorList>
    </citation>
    <scope>IDENTIFICATION</scope>
    <source>
        <strain evidence="14">Hd-rR</strain>
    </source>
</reference>
<keyword evidence="7" id="KW-0084">Basement membrane</keyword>
<dbReference type="SMART" id="SM00327">
    <property type="entry name" value="VWA"/>
    <property type="match status" value="1"/>
</dbReference>
<reference evidence="14" key="3">
    <citation type="submission" date="2025-09" db="UniProtKB">
        <authorList>
            <consortium name="Ensembl"/>
        </authorList>
    </citation>
    <scope>IDENTIFICATION</scope>
    <source>
        <strain evidence="14">Hd-rR</strain>
    </source>
</reference>
<dbReference type="PANTHER" id="PTHR24020">
    <property type="entry name" value="COLLAGEN ALPHA"/>
    <property type="match status" value="1"/>
</dbReference>
<dbReference type="PANTHER" id="PTHR24020:SF77">
    <property type="entry name" value="VON WILLEBRAND FACTOR A DOMAIN-CONTAINING PROTEIN 1"/>
    <property type="match status" value="1"/>
</dbReference>
<evidence type="ECO:0000256" key="1">
    <source>
        <dbReference type="ARBA" id="ARBA00004302"/>
    </source>
</evidence>
<dbReference type="InterPro" id="IPR050525">
    <property type="entry name" value="ECM_Assembly_Org"/>
</dbReference>
<dbReference type="SMART" id="SM00060">
    <property type="entry name" value="FN3"/>
    <property type="match status" value="2"/>
</dbReference>
<reference evidence="14 15" key="1">
    <citation type="journal article" date="2007" name="Nature">
        <title>The medaka draft genome and insights into vertebrate genome evolution.</title>
        <authorList>
            <person name="Kasahara M."/>
            <person name="Naruse K."/>
            <person name="Sasaki S."/>
            <person name="Nakatani Y."/>
            <person name="Qu W."/>
            <person name="Ahsan B."/>
            <person name="Yamada T."/>
            <person name="Nagayasu Y."/>
            <person name="Doi K."/>
            <person name="Kasai Y."/>
            <person name="Jindo T."/>
            <person name="Kobayashi D."/>
            <person name="Shimada A."/>
            <person name="Toyoda A."/>
            <person name="Kuroki Y."/>
            <person name="Fujiyama A."/>
            <person name="Sasaki T."/>
            <person name="Shimizu A."/>
            <person name="Asakawa S."/>
            <person name="Shimizu N."/>
            <person name="Hashimoto S."/>
            <person name="Yang J."/>
            <person name="Lee Y."/>
            <person name="Matsushima K."/>
            <person name="Sugano S."/>
            <person name="Sakaizumi M."/>
            <person name="Narita T."/>
            <person name="Ohishi K."/>
            <person name="Haga S."/>
            <person name="Ohta F."/>
            <person name="Nomoto H."/>
            <person name="Nogata K."/>
            <person name="Morishita T."/>
            <person name="Endo T."/>
            <person name="Shin-I T."/>
            <person name="Takeda H."/>
            <person name="Morishita S."/>
            <person name="Kohara Y."/>
        </authorList>
    </citation>
    <scope>NUCLEOTIDE SEQUENCE [LARGE SCALE GENOMIC DNA]</scope>
    <source>
        <strain evidence="14 15">Hd-rR</strain>
    </source>
</reference>
<dbReference type="GeneTree" id="ENSGT00940000160734"/>
<dbReference type="PROSITE" id="PS50234">
    <property type="entry name" value="VWFA"/>
    <property type="match status" value="1"/>
</dbReference>
<evidence type="ECO:0000259" key="13">
    <source>
        <dbReference type="PROSITE" id="PS50853"/>
    </source>
</evidence>
<dbReference type="InParanoid" id="A0A3B3H5H8"/>
<evidence type="ECO:0000313" key="14">
    <source>
        <dbReference type="Ensembl" id="ENSORLP00000027122.1"/>
    </source>
</evidence>
<dbReference type="CDD" id="cd01450">
    <property type="entry name" value="vWFA_subfamily_ECM"/>
    <property type="match status" value="1"/>
</dbReference>
<dbReference type="Gene3D" id="2.60.40.10">
    <property type="entry name" value="Immunoglobulins"/>
    <property type="match status" value="2"/>
</dbReference>
<dbReference type="GO" id="GO:0005604">
    <property type="term" value="C:basement membrane"/>
    <property type="evidence" value="ECO:0007669"/>
    <property type="project" value="UniProtKB-SubCell"/>
</dbReference>
<dbReference type="Bgee" id="ENSORLG00000023997">
    <property type="expression patterns" value="Expressed in intestine"/>
</dbReference>
<keyword evidence="8" id="KW-1015">Disulfide bond</keyword>
<keyword evidence="4" id="KW-0597">Phosphoprotein</keyword>
<dbReference type="PRINTS" id="PR00453">
    <property type="entry name" value="VWFADOMAIN"/>
</dbReference>
<dbReference type="Pfam" id="PF00041">
    <property type="entry name" value="fn3"/>
    <property type="match status" value="1"/>
</dbReference>
<feature type="domain" description="Fibronectin type-III" evidence="13">
    <location>
        <begin position="220"/>
        <end position="313"/>
    </location>
</feature>
<protein>
    <recommendedName>
        <fullName evidence="9">von Willebrand factor A domain-containing protein 1</fullName>
    </recommendedName>
</protein>
<evidence type="ECO:0000256" key="11">
    <source>
        <dbReference type="SAM" id="MobiDB-lite"/>
    </source>
</evidence>
<evidence type="ECO:0000256" key="4">
    <source>
        <dbReference type="ARBA" id="ARBA00022553"/>
    </source>
</evidence>
<feature type="compositionally biased region" description="Low complexity" evidence="11">
    <location>
        <begin position="290"/>
        <end position="300"/>
    </location>
</feature>
<keyword evidence="15" id="KW-1185">Reference proteome</keyword>
<keyword evidence="3" id="KW-0272">Extracellular matrix</keyword>
<feature type="domain" description="VWFA" evidence="12">
    <location>
        <begin position="44"/>
        <end position="215"/>
    </location>
</feature>
<evidence type="ECO:0000259" key="12">
    <source>
        <dbReference type="PROSITE" id="PS50234"/>
    </source>
</evidence>
<keyword evidence="2" id="KW-0964">Secreted</keyword>
<feature type="region of interest" description="Disordered" evidence="11">
    <location>
        <begin position="290"/>
        <end position="313"/>
    </location>
</feature>
<dbReference type="Ensembl" id="ENSORLT00000039913.1">
    <property type="protein sequence ID" value="ENSORLP00000027122.1"/>
    <property type="gene ID" value="ENSORLG00000023997.1"/>
</dbReference>
<dbReference type="InterPro" id="IPR002035">
    <property type="entry name" value="VWF_A"/>
</dbReference>
<sequence>MDPGPTFLAKCACVYVCLRGCVCACVSYFLLCFLSTVQNCCEGDILLLLDSSGSVTNYEFSVFLRFASDLLRPFSLGRGNVRVALLQVGTTPHTEFSLDVHTKQESLQEALRGVRQLQGDTNTPAALQEAKRLLTNTEQDVPKVLLWLTDGVESGDVDELMSELKAYGISVLIVYTIHGNHQVMQRAVSPPVESHLYSMDLSSIEIITDDLREAIIQIMRAERLSVTHLTSHSAVLQWRPALNADSGYYNLWYSFAGKPVIKDVLSGDSIKAELTSLQPETTYTAFLQPQSSQRPLSPLSVTPQASTVTGPEPNLDAEISLSDCGPHQVRISWGPLQPMWVQRYTVEFGPIPFGEVHTVALDNQRSSTLLTSLQPGTQYLVTVNALHVDGTERALSVKACTQEALPALTDLQLSPAERWDMEGEDVQAVWQAHEEGLKGFWVSWETLNSKNFLSDGSTSTVYLPATTPATRLPHLASNSQVCVSPVYSSGRGDGICCTVKTQSIE</sequence>
<dbReference type="InterPro" id="IPR003961">
    <property type="entry name" value="FN3_dom"/>
</dbReference>
<evidence type="ECO:0000256" key="6">
    <source>
        <dbReference type="ARBA" id="ARBA00022737"/>
    </source>
</evidence>
<organism evidence="14 15">
    <name type="scientific">Oryzias latipes</name>
    <name type="common">Japanese rice fish</name>
    <name type="synonym">Japanese killifish</name>
    <dbReference type="NCBI Taxonomy" id="8090"/>
    <lineage>
        <taxon>Eukaryota</taxon>
        <taxon>Metazoa</taxon>
        <taxon>Chordata</taxon>
        <taxon>Craniata</taxon>
        <taxon>Vertebrata</taxon>
        <taxon>Euteleostomi</taxon>
        <taxon>Actinopterygii</taxon>
        <taxon>Neopterygii</taxon>
        <taxon>Teleostei</taxon>
        <taxon>Neoteleostei</taxon>
        <taxon>Acanthomorphata</taxon>
        <taxon>Ovalentaria</taxon>
        <taxon>Atherinomorphae</taxon>
        <taxon>Beloniformes</taxon>
        <taxon>Adrianichthyidae</taxon>
        <taxon>Oryziinae</taxon>
        <taxon>Oryzias</taxon>
    </lineage>
</organism>
<evidence type="ECO:0000256" key="8">
    <source>
        <dbReference type="ARBA" id="ARBA00023157"/>
    </source>
</evidence>
<evidence type="ECO:0000313" key="15">
    <source>
        <dbReference type="Proteomes" id="UP000001038"/>
    </source>
</evidence>
<evidence type="ECO:0000256" key="5">
    <source>
        <dbReference type="ARBA" id="ARBA00022729"/>
    </source>
</evidence>
<feature type="domain" description="Fibronectin type-III" evidence="13">
    <location>
        <begin position="315"/>
        <end position="407"/>
    </location>
</feature>
<dbReference type="Pfam" id="PF00092">
    <property type="entry name" value="VWA"/>
    <property type="match status" value="1"/>
</dbReference>
<dbReference type="AlphaFoldDB" id="A0A3B3H5H8"/>
<name>A0A3B3H5H8_ORYLA</name>
<dbReference type="SUPFAM" id="SSF49265">
    <property type="entry name" value="Fibronectin type III"/>
    <property type="match status" value="1"/>
</dbReference>
<accession>A0A3B3H5H8</accession>
<proteinExistence type="predicted"/>
<dbReference type="InterPro" id="IPR036465">
    <property type="entry name" value="vWFA_dom_sf"/>
</dbReference>
<dbReference type="STRING" id="8090.ENSORLP00000027122"/>
<dbReference type="SUPFAM" id="SSF53300">
    <property type="entry name" value="vWA-like"/>
    <property type="match status" value="1"/>
</dbReference>
<comment type="subcellular location">
    <subcellularLocation>
        <location evidence="1">Secreted</location>
        <location evidence="1">Extracellular space</location>
        <location evidence="1">Extracellular matrix</location>
        <location evidence="1">Basement membrane</location>
    </subcellularLocation>
</comment>
<comment type="function">
    <text evidence="10">Promotes matrix assembly. Involved in the organization of skeletal muscles and in the formation of neuromuscular junctions.</text>
</comment>
<dbReference type="Proteomes" id="UP000001038">
    <property type="component" value="Chromosome 5"/>
</dbReference>
<evidence type="ECO:0000256" key="9">
    <source>
        <dbReference type="ARBA" id="ARBA00029542"/>
    </source>
</evidence>
<keyword evidence="5" id="KW-0732">Signal</keyword>
<dbReference type="Gene3D" id="3.40.50.410">
    <property type="entry name" value="von Willebrand factor, type A domain"/>
    <property type="match status" value="1"/>
</dbReference>